<feature type="compositionally biased region" description="Low complexity" evidence="2">
    <location>
        <begin position="40"/>
        <end position="53"/>
    </location>
</feature>
<evidence type="ECO:0000313" key="4">
    <source>
        <dbReference type="EMBL" id="TFK48918.1"/>
    </source>
</evidence>
<evidence type="ECO:0000256" key="1">
    <source>
        <dbReference type="SAM" id="Coils"/>
    </source>
</evidence>
<name>A0A5C3MYS4_9AGAM</name>
<dbReference type="InterPro" id="IPR011009">
    <property type="entry name" value="Kinase-like_dom_sf"/>
</dbReference>
<feature type="compositionally biased region" description="Low complexity" evidence="2">
    <location>
        <begin position="873"/>
        <end position="885"/>
    </location>
</feature>
<evidence type="ECO:0000259" key="3">
    <source>
        <dbReference type="PROSITE" id="PS50011"/>
    </source>
</evidence>
<feature type="region of interest" description="Disordered" evidence="2">
    <location>
        <begin position="823"/>
        <end position="921"/>
    </location>
</feature>
<dbReference type="Proteomes" id="UP000305948">
    <property type="component" value="Unassembled WGS sequence"/>
</dbReference>
<dbReference type="STRING" id="5364.A0A5C3MYS4"/>
<feature type="compositionally biased region" description="Basic and acidic residues" evidence="2">
    <location>
        <begin position="174"/>
        <end position="186"/>
    </location>
</feature>
<evidence type="ECO:0000256" key="2">
    <source>
        <dbReference type="SAM" id="MobiDB-lite"/>
    </source>
</evidence>
<accession>A0A5C3MYS4</accession>
<evidence type="ECO:0000313" key="5">
    <source>
        <dbReference type="Proteomes" id="UP000305948"/>
    </source>
</evidence>
<feature type="coiled-coil region" evidence="1">
    <location>
        <begin position="734"/>
        <end position="762"/>
    </location>
</feature>
<proteinExistence type="predicted"/>
<dbReference type="PROSITE" id="PS50011">
    <property type="entry name" value="PROTEIN_KINASE_DOM"/>
    <property type="match status" value="1"/>
</dbReference>
<dbReference type="PANTHER" id="PTHR38248:SF2">
    <property type="entry name" value="FUNK1 11"/>
    <property type="match status" value="1"/>
</dbReference>
<feature type="domain" description="Protein kinase" evidence="3">
    <location>
        <begin position="450"/>
        <end position="722"/>
    </location>
</feature>
<keyword evidence="1" id="KW-0175">Coiled coil</keyword>
<dbReference type="SUPFAM" id="SSF56112">
    <property type="entry name" value="Protein kinase-like (PK-like)"/>
    <property type="match status" value="1"/>
</dbReference>
<reference evidence="4 5" key="1">
    <citation type="journal article" date="2019" name="Nat. Ecol. Evol.">
        <title>Megaphylogeny resolves global patterns of mushroom evolution.</title>
        <authorList>
            <person name="Varga T."/>
            <person name="Krizsan K."/>
            <person name="Foldi C."/>
            <person name="Dima B."/>
            <person name="Sanchez-Garcia M."/>
            <person name="Sanchez-Ramirez S."/>
            <person name="Szollosi G.J."/>
            <person name="Szarkandi J.G."/>
            <person name="Papp V."/>
            <person name="Albert L."/>
            <person name="Andreopoulos W."/>
            <person name="Angelini C."/>
            <person name="Antonin V."/>
            <person name="Barry K.W."/>
            <person name="Bougher N.L."/>
            <person name="Buchanan P."/>
            <person name="Buyck B."/>
            <person name="Bense V."/>
            <person name="Catcheside P."/>
            <person name="Chovatia M."/>
            <person name="Cooper J."/>
            <person name="Damon W."/>
            <person name="Desjardin D."/>
            <person name="Finy P."/>
            <person name="Geml J."/>
            <person name="Haridas S."/>
            <person name="Hughes K."/>
            <person name="Justo A."/>
            <person name="Karasinski D."/>
            <person name="Kautmanova I."/>
            <person name="Kiss B."/>
            <person name="Kocsube S."/>
            <person name="Kotiranta H."/>
            <person name="LaButti K.M."/>
            <person name="Lechner B.E."/>
            <person name="Liimatainen K."/>
            <person name="Lipzen A."/>
            <person name="Lukacs Z."/>
            <person name="Mihaltcheva S."/>
            <person name="Morgado L.N."/>
            <person name="Niskanen T."/>
            <person name="Noordeloos M.E."/>
            <person name="Ohm R.A."/>
            <person name="Ortiz-Santana B."/>
            <person name="Ovrebo C."/>
            <person name="Racz N."/>
            <person name="Riley R."/>
            <person name="Savchenko A."/>
            <person name="Shiryaev A."/>
            <person name="Soop K."/>
            <person name="Spirin V."/>
            <person name="Szebenyi C."/>
            <person name="Tomsovsky M."/>
            <person name="Tulloss R.E."/>
            <person name="Uehling J."/>
            <person name="Grigoriev I.V."/>
            <person name="Vagvolgyi C."/>
            <person name="Papp T."/>
            <person name="Martin F.M."/>
            <person name="Miettinen O."/>
            <person name="Hibbett D.S."/>
            <person name="Nagy L.G."/>
        </authorList>
    </citation>
    <scope>NUCLEOTIDE SEQUENCE [LARGE SCALE GENOMIC DNA]</scope>
    <source>
        <strain evidence="4 5">OMC1185</strain>
    </source>
</reference>
<protein>
    <recommendedName>
        <fullName evidence="3">Protein kinase domain-containing protein</fullName>
    </recommendedName>
</protein>
<sequence length="921" mass="103372">MSDQDSGPSAAGSPADASDQEEVELVQEKAPSPIPAPTAERSASPSPSVAESVQGRKGKGRAVSFAVESQTRPRHAAPTLDSSGSHIMSRSLTMDSTSKPPPKYKYGRRNRGSKLANSVAIGPKGASDGEGLREGIAYSSGEVIVPGYHSENPTQLPKTPRQAPLHKAAVQETPYKHSSDSYKTENAEQLQKAVGLELDGTWMEDEGAIMEDFHSAPGTPGMSRISDFLSWYSGYNNATKKWVAMPDNPADEDATVYLPMINIMNAILGYFRLKKRRADLTYNMYIPHQHEAYEKKVSTKPDILLVGHGDAFSKLQGFPDKPTYEHCAAPVEMKLERNLSIANDEKQLAVYARECFVQQPNRRFVYALLLTEKRVRVYQFDRGGVLYSQWYDIGTSAITFVQIILAIASEDENQIGFDTRIRWVGEERYFEDPQADEPKRYKIINPDSPFRRRTIRGRGTTCWKVVDDLGHLYMLKFSWKTIDRVGEWEHLERIKNANPPLKHVGTMDSYRVIQKLSDLRHGVVLLDRKKNFHDREYYYTLQTHYGSPLEKFRSVLQLYRAFRDAVSASMELLQIGIVHRDISSRNILLDRREGTKGGGWGVLIDFDMAIFLDREASQVRTDFRTGTRAFQSLKVLHGLGTHDHLDELESCFYVFSWVLFTFQGPGAPVAKLPDFLESWESGDPKIASAGKRSFLIERSLRLKLSGWPASARLLFSGLQSLFAQIAIPRVTHLLEEQEFEKMNLSEDEKNALREEAENVIKDALGTLPEVDSTNDCNDWLTVEAKRHYLKILNLIDTAIMREMSQSTDPRDHVEVAGPSNYTIEESDEERDLAPGSTQEGIQDTAEESAPASGRASPEPVEQHHEPVASANPRSRSTSYSYSSVHSNKRSASQEPEPAANVSVAARKVKRVKGSHSKSRDR</sequence>
<dbReference type="OrthoDB" id="5584477at2759"/>
<dbReference type="InterPro" id="IPR040976">
    <property type="entry name" value="Pkinase_fungal"/>
</dbReference>
<feature type="compositionally biased region" description="Low complexity" evidence="2">
    <location>
        <begin position="1"/>
        <end position="17"/>
    </location>
</feature>
<dbReference type="PANTHER" id="PTHR38248">
    <property type="entry name" value="FUNK1 6"/>
    <property type="match status" value="1"/>
</dbReference>
<feature type="region of interest" description="Disordered" evidence="2">
    <location>
        <begin position="146"/>
        <end position="188"/>
    </location>
</feature>
<dbReference type="InterPro" id="IPR000719">
    <property type="entry name" value="Prot_kinase_dom"/>
</dbReference>
<keyword evidence="5" id="KW-1185">Reference proteome</keyword>
<feature type="compositionally biased region" description="Polar residues" evidence="2">
    <location>
        <begin position="80"/>
        <end position="98"/>
    </location>
</feature>
<dbReference type="EMBL" id="ML213517">
    <property type="protein sequence ID" value="TFK48918.1"/>
    <property type="molecule type" value="Genomic_DNA"/>
</dbReference>
<dbReference type="AlphaFoldDB" id="A0A5C3MYS4"/>
<dbReference type="InterPro" id="IPR008266">
    <property type="entry name" value="Tyr_kinase_AS"/>
</dbReference>
<dbReference type="GO" id="GO:0005524">
    <property type="term" value="F:ATP binding"/>
    <property type="evidence" value="ECO:0007669"/>
    <property type="project" value="InterPro"/>
</dbReference>
<feature type="region of interest" description="Disordered" evidence="2">
    <location>
        <begin position="1"/>
        <end position="111"/>
    </location>
</feature>
<dbReference type="PROSITE" id="PS00109">
    <property type="entry name" value="PROTEIN_KINASE_TYR"/>
    <property type="match status" value="1"/>
</dbReference>
<organism evidence="4 5">
    <name type="scientific">Heliocybe sulcata</name>
    <dbReference type="NCBI Taxonomy" id="5364"/>
    <lineage>
        <taxon>Eukaryota</taxon>
        <taxon>Fungi</taxon>
        <taxon>Dikarya</taxon>
        <taxon>Basidiomycota</taxon>
        <taxon>Agaricomycotina</taxon>
        <taxon>Agaricomycetes</taxon>
        <taxon>Gloeophyllales</taxon>
        <taxon>Gloeophyllaceae</taxon>
        <taxon>Heliocybe</taxon>
    </lineage>
</organism>
<dbReference type="Gene3D" id="1.10.510.10">
    <property type="entry name" value="Transferase(Phosphotransferase) domain 1"/>
    <property type="match status" value="1"/>
</dbReference>
<gene>
    <name evidence="4" type="ORF">OE88DRAFT_1663188</name>
</gene>
<dbReference type="Pfam" id="PF17667">
    <property type="entry name" value="Pkinase_fungal"/>
    <property type="match status" value="1"/>
</dbReference>
<feature type="compositionally biased region" description="Basic residues" evidence="2">
    <location>
        <begin position="906"/>
        <end position="921"/>
    </location>
</feature>
<dbReference type="GO" id="GO:0004672">
    <property type="term" value="F:protein kinase activity"/>
    <property type="evidence" value="ECO:0007669"/>
    <property type="project" value="InterPro"/>
</dbReference>